<organism evidence="8 9">
    <name type="scientific">Actinia tenebrosa</name>
    <name type="common">Australian red waratah sea anemone</name>
    <dbReference type="NCBI Taxonomy" id="6105"/>
    <lineage>
        <taxon>Eukaryota</taxon>
        <taxon>Metazoa</taxon>
        <taxon>Cnidaria</taxon>
        <taxon>Anthozoa</taxon>
        <taxon>Hexacorallia</taxon>
        <taxon>Actiniaria</taxon>
        <taxon>Actiniidae</taxon>
        <taxon>Actinia</taxon>
    </lineage>
</organism>
<evidence type="ECO:0000313" key="9">
    <source>
        <dbReference type="RefSeq" id="XP_031568904.1"/>
    </source>
</evidence>
<feature type="compositionally biased region" description="Basic and acidic residues" evidence="4">
    <location>
        <begin position="98"/>
        <end position="109"/>
    </location>
</feature>
<dbReference type="InterPro" id="IPR000504">
    <property type="entry name" value="RRM_dom"/>
</dbReference>
<dbReference type="InParanoid" id="A0A6P8IPV2"/>
<dbReference type="RefSeq" id="XP_031568904.1">
    <property type="nucleotide sequence ID" value="XM_031713044.1"/>
</dbReference>
<dbReference type="Pfam" id="PF00076">
    <property type="entry name" value="RRM_1"/>
    <property type="match status" value="1"/>
</dbReference>
<feature type="compositionally biased region" description="Basic and acidic residues" evidence="4">
    <location>
        <begin position="748"/>
        <end position="766"/>
    </location>
</feature>
<dbReference type="SMART" id="SM00582">
    <property type="entry name" value="RPR"/>
    <property type="match status" value="1"/>
</dbReference>
<feature type="compositionally biased region" description="Basic and acidic residues" evidence="4">
    <location>
        <begin position="774"/>
        <end position="786"/>
    </location>
</feature>
<dbReference type="SMART" id="SM00360">
    <property type="entry name" value="RRM"/>
    <property type="match status" value="1"/>
</dbReference>
<dbReference type="Gene3D" id="6.10.140.420">
    <property type="match status" value="1"/>
</dbReference>
<dbReference type="InterPro" id="IPR012677">
    <property type="entry name" value="Nucleotide-bd_a/b_plait_sf"/>
</dbReference>
<dbReference type="FunFam" id="3.30.70.330:FF:000177">
    <property type="entry name" value="U2 snRNP-associated SURP motif-containing protein-like isoform X2"/>
    <property type="match status" value="1"/>
</dbReference>
<dbReference type="SUPFAM" id="SSF48464">
    <property type="entry name" value="ENTH/VHS domain"/>
    <property type="match status" value="1"/>
</dbReference>
<feature type="compositionally biased region" description="Basic residues" evidence="4">
    <location>
        <begin position="944"/>
        <end position="968"/>
    </location>
</feature>
<dbReference type="InterPro" id="IPR008942">
    <property type="entry name" value="ENTH_VHS"/>
</dbReference>
<dbReference type="InterPro" id="IPR035967">
    <property type="entry name" value="SWAP/Surp_sf"/>
</dbReference>
<keyword evidence="1 2" id="KW-0694">RNA-binding</keyword>
<dbReference type="Pfam" id="PF01805">
    <property type="entry name" value="Surp"/>
    <property type="match status" value="1"/>
</dbReference>
<dbReference type="GO" id="GO:0006396">
    <property type="term" value="P:RNA processing"/>
    <property type="evidence" value="ECO:0007669"/>
    <property type="project" value="InterPro"/>
</dbReference>
<feature type="compositionally biased region" description="Basic residues" evidence="4">
    <location>
        <begin position="898"/>
        <end position="937"/>
    </location>
</feature>
<reference evidence="9" key="1">
    <citation type="submission" date="2025-08" db="UniProtKB">
        <authorList>
            <consortium name="RefSeq"/>
        </authorList>
    </citation>
    <scope>IDENTIFICATION</scope>
    <source>
        <tissue evidence="9">Tentacle</tissue>
    </source>
</reference>
<dbReference type="Gene3D" id="3.30.70.330">
    <property type="match status" value="1"/>
</dbReference>
<evidence type="ECO:0000256" key="2">
    <source>
        <dbReference type="PROSITE-ProRule" id="PRU00176"/>
    </source>
</evidence>
<sequence>MAVRKDPDKKTLPWGLSADGLTPGSMKTLTGDKLKAFSSGTMNAAAKKAAKAKQELEERKKRDEEKCAEVFADFVASFEDSRAKGKTFVRGSTINPDTKVETKSDDSGRLYKPMAKLSSAVMEEKIKTDTPQKLDMKKKGKEKEKKKSNLELFKEELKRNQQERELRHKIKKGDITDIPSDVLSALPASFLNTPKSDDPYATGSHDTGDPNTTNIYIGNISPKMNEEALMKLFGKHGPLASVKIMWPRTDEEKSRNRNCGFVAYMRRKDGDRAIKELGGKDIMGYEMKLGWGKAVPLPPHPIYVPPEMEEDNTPPPPSGLPFNAQPDKHSTKDAPIEDKDLLDPNGFNKETLANAVVKVVIPKERNLLCCIHRVIEFVVREGPMFEAMIMNREINNNMFRFLFDNQSPEHIYYRWKLFSILQGDSQTKWRTEKFKMFCNGSWWQPPSCTQYSVGAYTIASATAVSKQIDETPPEKVTPAKPVEREISVPSTTSSKDRDKKFNLSSRQRDKLEDMLRNLTIERSKIADAMVWCLEHADSADEVTECISESLSLLETPLQVKVARLYLVSDILHNCSVKIPNVSYFRKGFETRLKDIFANLSAAFKAIKARMKAEQFKKQVMRCLSAWMSWAVYPPDFLVNLQCIFLGQIDSNAGLFGVNHSSNLDRKPFADVDGAPLDLDGVPLKSEEIDGVPLEESALDGVPLAKEDIDGVPMDASDTKSKDMGIYIASKWDKPEWERMEETTGVNEQEYHHQQHNEEDSPSKNDESSLQAQDKSSRAAEMDETRRRKLREIELKVAEYAQKLEAKGSRKGGKTSKDIAEQCDQYRAKLLEAIEPKGKRSRRSRSRSRSPPRRKRRDKSRSMSRSPSPDRSSLSSSQVLQSLKGYDSRSPTPSSSSSRQRRSRSRSRSSSRSRRKSRSRSRSRSPRSQRKHRTRSRSRSTSPKKSSKKRRSRSRSRSPSKKKGKRRKK</sequence>
<protein>
    <submittedName>
        <fullName evidence="9">U2 snRNP-associated SURP motif-containing protein-like</fullName>
    </submittedName>
</protein>
<accession>A0A6P8IPV2</accession>
<dbReference type="Pfam" id="PF08312">
    <property type="entry name" value="cwf21"/>
    <property type="match status" value="1"/>
</dbReference>
<dbReference type="InterPro" id="IPR035979">
    <property type="entry name" value="RBD_domain_sf"/>
</dbReference>
<feature type="domain" description="CID" evidence="7">
    <location>
        <begin position="503"/>
        <end position="648"/>
    </location>
</feature>
<dbReference type="InterPro" id="IPR006569">
    <property type="entry name" value="CID_dom"/>
</dbReference>
<dbReference type="FunCoup" id="A0A6P8IPV2">
    <property type="interactions" value="3444"/>
</dbReference>
<dbReference type="AlphaFoldDB" id="A0A6P8IPV2"/>
<evidence type="ECO:0000259" key="7">
    <source>
        <dbReference type="PROSITE" id="PS51391"/>
    </source>
</evidence>
<evidence type="ECO:0000256" key="3">
    <source>
        <dbReference type="SAM" id="Coils"/>
    </source>
</evidence>
<dbReference type="SUPFAM" id="SSF109905">
    <property type="entry name" value="Surp module (SWAP domain)"/>
    <property type="match status" value="1"/>
</dbReference>
<feature type="compositionally biased region" description="Basic residues" evidence="4">
    <location>
        <begin position="838"/>
        <end position="858"/>
    </location>
</feature>
<feature type="region of interest" description="Disordered" evidence="4">
    <location>
        <begin position="468"/>
        <end position="502"/>
    </location>
</feature>
<dbReference type="SMART" id="SM01115">
    <property type="entry name" value="cwf21"/>
    <property type="match status" value="1"/>
</dbReference>
<evidence type="ECO:0000259" key="5">
    <source>
        <dbReference type="PROSITE" id="PS50102"/>
    </source>
</evidence>
<feature type="compositionally biased region" description="Low complexity" evidence="4">
    <location>
        <begin position="887"/>
        <end position="897"/>
    </location>
</feature>
<proteinExistence type="predicted"/>
<feature type="region of interest" description="Disordered" evidence="4">
    <location>
        <begin position="304"/>
        <end position="333"/>
    </location>
</feature>
<dbReference type="GeneID" id="116303490"/>
<name>A0A6P8IPV2_ACTTE</name>
<dbReference type="CDD" id="cd12223">
    <property type="entry name" value="RRM_SR140"/>
    <property type="match status" value="1"/>
</dbReference>
<feature type="region of interest" description="Disordered" evidence="4">
    <location>
        <begin position="829"/>
        <end position="968"/>
    </location>
</feature>
<feature type="compositionally biased region" description="Low complexity" evidence="4">
    <location>
        <begin position="862"/>
        <end position="876"/>
    </location>
</feature>
<dbReference type="PANTHER" id="PTHR23140">
    <property type="entry name" value="RNA PROCESSING PROTEIN LD23810P"/>
    <property type="match status" value="1"/>
</dbReference>
<dbReference type="Gene3D" id="1.25.40.90">
    <property type="match status" value="1"/>
</dbReference>
<dbReference type="PANTHER" id="PTHR23140:SF0">
    <property type="entry name" value="U2 SNRNP-ASSOCIATED SURP MOTIF-CONTAINING PROTEIN"/>
    <property type="match status" value="1"/>
</dbReference>
<feature type="domain" description="RRM" evidence="5">
    <location>
        <begin position="213"/>
        <end position="294"/>
    </location>
</feature>
<dbReference type="PROSITE" id="PS50102">
    <property type="entry name" value="RRM"/>
    <property type="match status" value="1"/>
</dbReference>
<dbReference type="KEGG" id="aten:116303490"/>
<evidence type="ECO:0000256" key="1">
    <source>
        <dbReference type="ARBA" id="ARBA00022884"/>
    </source>
</evidence>
<dbReference type="InterPro" id="IPR047488">
    <property type="entry name" value="SR140_cwf21"/>
</dbReference>
<dbReference type="InterPro" id="IPR035009">
    <property type="entry name" value="SR140_RRM"/>
</dbReference>
<dbReference type="InterPro" id="IPR051485">
    <property type="entry name" value="SR-CTD_assoc_factor"/>
</dbReference>
<dbReference type="GO" id="GO:0005634">
    <property type="term" value="C:nucleus"/>
    <property type="evidence" value="ECO:0007669"/>
    <property type="project" value="TreeGrafter"/>
</dbReference>
<evidence type="ECO:0000259" key="6">
    <source>
        <dbReference type="PROSITE" id="PS50128"/>
    </source>
</evidence>
<keyword evidence="3" id="KW-0175">Coiled coil</keyword>
<feature type="region of interest" description="Disordered" evidence="4">
    <location>
        <begin position="122"/>
        <end position="147"/>
    </location>
</feature>
<dbReference type="OrthoDB" id="377209at2759"/>
<feature type="region of interest" description="Disordered" evidence="4">
    <location>
        <begin position="194"/>
        <end position="213"/>
    </location>
</feature>
<dbReference type="InterPro" id="IPR013170">
    <property type="entry name" value="mRNA_splic_Cwf21_dom"/>
</dbReference>
<dbReference type="Gene3D" id="1.10.10.790">
    <property type="entry name" value="Surp module"/>
    <property type="match status" value="1"/>
</dbReference>
<dbReference type="Pfam" id="PF04818">
    <property type="entry name" value="CID"/>
    <property type="match status" value="1"/>
</dbReference>
<keyword evidence="8" id="KW-1185">Reference proteome</keyword>
<dbReference type="SMART" id="SM00648">
    <property type="entry name" value="SWAP"/>
    <property type="match status" value="1"/>
</dbReference>
<dbReference type="GO" id="GO:0003723">
    <property type="term" value="F:RNA binding"/>
    <property type="evidence" value="ECO:0007669"/>
    <property type="project" value="UniProtKB-UniRule"/>
</dbReference>
<dbReference type="CDD" id="cd21370">
    <property type="entry name" value="cwf21_SR140"/>
    <property type="match status" value="1"/>
</dbReference>
<dbReference type="Proteomes" id="UP000515163">
    <property type="component" value="Unplaced"/>
</dbReference>
<evidence type="ECO:0000313" key="8">
    <source>
        <dbReference type="Proteomes" id="UP000515163"/>
    </source>
</evidence>
<dbReference type="PROSITE" id="PS51391">
    <property type="entry name" value="CID"/>
    <property type="match status" value="1"/>
</dbReference>
<gene>
    <name evidence="9" type="primary">LOC116303490</name>
</gene>
<feature type="region of interest" description="Disordered" evidence="4">
    <location>
        <begin position="89"/>
        <end position="109"/>
    </location>
</feature>
<dbReference type="SUPFAM" id="SSF54928">
    <property type="entry name" value="RNA-binding domain, RBD"/>
    <property type="match status" value="1"/>
</dbReference>
<feature type="coiled-coil region" evidence="3">
    <location>
        <begin position="42"/>
        <end position="73"/>
    </location>
</feature>
<dbReference type="InterPro" id="IPR000061">
    <property type="entry name" value="Surp"/>
</dbReference>
<feature type="domain" description="SURP motif" evidence="6">
    <location>
        <begin position="370"/>
        <end position="413"/>
    </location>
</feature>
<feature type="region of interest" description="Disordered" evidence="4">
    <location>
        <begin position="737"/>
        <end position="786"/>
    </location>
</feature>
<evidence type="ECO:0000256" key="4">
    <source>
        <dbReference type="SAM" id="MobiDB-lite"/>
    </source>
</evidence>
<dbReference type="PROSITE" id="PS50128">
    <property type="entry name" value="SURP"/>
    <property type="match status" value="1"/>
</dbReference>